<name>A0A816XR53_BRANA</name>
<proteinExistence type="predicted"/>
<protein>
    <submittedName>
        <fullName evidence="2">(rape) hypothetical protein</fullName>
    </submittedName>
</protein>
<evidence type="ECO:0000313" key="2">
    <source>
        <dbReference type="EMBL" id="CAF2150965.1"/>
    </source>
</evidence>
<gene>
    <name evidence="2" type="ORF">DARMORV10_A01P21850.1</name>
</gene>
<evidence type="ECO:0000256" key="1">
    <source>
        <dbReference type="SAM" id="MobiDB-lite"/>
    </source>
</evidence>
<feature type="compositionally biased region" description="Low complexity" evidence="1">
    <location>
        <begin position="28"/>
        <end position="38"/>
    </location>
</feature>
<feature type="compositionally biased region" description="Polar residues" evidence="1">
    <location>
        <begin position="55"/>
        <end position="68"/>
    </location>
</feature>
<accession>A0A816XR53</accession>
<reference evidence="2" key="1">
    <citation type="submission" date="2021-01" db="EMBL/GenBank/DDBJ databases">
        <authorList>
            <consortium name="Genoscope - CEA"/>
            <person name="William W."/>
        </authorList>
    </citation>
    <scope>NUCLEOTIDE SEQUENCE</scope>
</reference>
<dbReference type="EMBL" id="HG994355">
    <property type="protein sequence ID" value="CAF2150965.1"/>
    <property type="molecule type" value="Genomic_DNA"/>
</dbReference>
<dbReference type="Proteomes" id="UP001295469">
    <property type="component" value="Chromosome A01"/>
</dbReference>
<dbReference type="AlphaFoldDB" id="A0A816XR53"/>
<feature type="compositionally biased region" description="Low complexity" evidence="1">
    <location>
        <begin position="69"/>
        <end position="81"/>
    </location>
</feature>
<organism evidence="2">
    <name type="scientific">Brassica napus</name>
    <name type="common">Rape</name>
    <dbReference type="NCBI Taxonomy" id="3708"/>
    <lineage>
        <taxon>Eukaryota</taxon>
        <taxon>Viridiplantae</taxon>
        <taxon>Streptophyta</taxon>
        <taxon>Embryophyta</taxon>
        <taxon>Tracheophyta</taxon>
        <taxon>Spermatophyta</taxon>
        <taxon>Magnoliopsida</taxon>
        <taxon>eudicotyledons</taxon>
        <taxon>Gunneridae</taxon>
        <taxon>Pentapetalae</taxon>
        <taxon>rosids</taxon>
        <taxon>malvids</taxon>
        <taxon>Brassicales</taxon>
        <taxon>Brassicaceae</taxon>
        <taxon>Brassiceae</taxon>
        <taxon>Brassica</taxon>
    </lineage>
</organism>
<feature type="region of interest" description="Disordered" evidence="1">
    <location>
        <begin position="1"/>
        <end position="103"/>
    </location>
</feature>
<feature type="compositionally biased region" description="Polar residues" evidence="1">
    <location>
        <begin position="7"/>
        <end position="20"/>
    </location>
</feature>
<sequence>MMLVTEDVSTSSGKKGTLSLTFKFLREQPQPHTHQQQQSKLPPENSQCRPLYDTQPHSYQSYGNQQYSPLELHPQHQLHMPPQQPIEAQPQTEGARPQVKPQGGTMAAIGLGASVLGRVVAGALISDMMSGEANIYEGAA</sequence>